<reference evidence="1 2" key="1">
    <citation type="submission" date="2020-08" db="EMBL/GenBank/DDBJ databases">
        <title>Novel species isolated from subtropical streams in China.</title>
        <authorList>
            <person name="Lu H."/>
        </authorList>
    </citation>
    <scope>NUCLEOTIDE SEQUENCE [LARGE SCALE GENOMIC DNA]</scope>
    <source>
        <strain evidence="1 2">LX15W</strain>
    </source>
</reference>
<gene>
    <name evidence="1" type="ORF">H8K55_20860</name>
</gene>
<organism evidence="1 2">
    <name type="scientific">Undibacterium flavidum</name>
    <dbReference type="NCBI Taxonomy" id="2762297"/>
    <lineage>
        <taxon>Bacteria</taxon>
        <taxon>Pseudomonadati</taxon>
        <taxon>Pseudomonadota</taxon>
        <taxon>Betaproteobacteria</taxon>
        <taxon>Burkholderiales</taxon>
        <taxon>Oxalobacteraceae</taxon>
        <taxon>Undibacterium</taxon>
    </lineage>
</organism>
<sequence length="174" mass="19185">MLDVEEIDARLKPGFTALKQELMNLRAPTGIEANLLKAFAQQHPPVPWWRKLFAEPWQWSGVMAMALLVTLVFVKLPAMNSVHGVAELASALHPSARVQADGDVYEDIPFVALESGETILKQDNMRIVQAQIPHTMLASLGVPVSPQAAGEYSTAEMLVGEHDEYLALRFIPSE</sequence>
<dbReference type="RefSeq" id="WP_186944134.1">
    <property type="nucleotide sequence ID" value="NZ_JACOGA010000031.1"/>
</dbReference>
<name>A0ABR6YHP3_9BURK</name>
<evidence type="ECO:0000313" key="1">
    <source>
        <dbReference type="EMBL" id="MBC3876053.1"/>
    </source>
</evidence>
<comment type="caution">
    <text evidence="1">The sequence shown here is derived from an EMBL/GenBank/DDBJ whole genome shotgun (WGS) entry which is preliminary data.</text>
</comment>
<dbReference type="Proteomes" id="UP000624279">
    <property type="component" value="Unassembled WGS sequence"/>
</dbReference>
<accession>A0ABR6YHP3</accession>
<keyword evidence="2" id="KW-1185">Reference proteome</keyword>
<evidence type="ECO:0000313" key="2">
    <source>
        <dbReference type="Proteomes" id="UP000624279"/>
    </source>
</evidence>
<proteinExistence type="predicted"/>
<dbReference type="EMBL" id="JACOGA010000031">
    <property type="protein sequence ID" value="MBC3876053.1"/>
    <property type="molecule type" value="Genomic_DNA"/>
</dbReference>
<protein>
    <submittedName>
        <fullName evidence="1">Uncharacterized protein</fullName>
    </submittedName>
</protein>